<feature type="compositionally biased region" description="Basic and acidic residues" evidence="1">
    <location>
        <begin position="119"/>
        <end position="129"/>
    </location>
</feature>
<evidence type="ECO:0000256" key="1">
    <source>
        <dbReference type="SAM" id="MobiDB-lite"/>
    </source>
</evidence>
<evidence type="ECO:0000313" key="2">
    <source>
        <dbReference type="EMBL" id="MBB0232286.1"/>
    </source>
</evidence>
<sequence>MTDPAGDALALAEDIAQRLGRLNDHLTHAPPHRVARVLGTVLDGDRGALSRMTELLATGSYFIRHHARTDALPPEVPLALGRACNQLHDVSLDLDEHLPDLRRLAEPPTGAQAPSVKPGARDMVVRRRR</sequence>
<organism evidence="2 3">
    <name type="scientific">Streptomyces calidiresistens</name>
    <dbReference type="NCBI Taxonomy" id="1485586"/>
    <lineage>
        <taxon>Bacteria</taxon>
        <taxon>Bacillati</taxon>
        <taxon>Actinomycetota</taxon>
        <taxon>Actinomycetes</taxon>
        <taxon>Kitasatosporales</taxon>
        <taxon>Streptomycetaceae</taxon>
        <taxon>Streptomyces</taxon>
    </lineage>
</organism>
<protein>
    <submittedName>
        <fullName evidence="2">Uncharacterized protein</fullName>
    </submittedName>
</protein>
<reference evidence="3" key="1">
    <citation type="submission" date="2019-10" db="EMBL/GenBank/DDBJ databases">
        <title>Streptomyces sp. nov., a novel actinobacterium isolated from alkaline environment.</title>
        <authorList>
            <person name="Golinska P."/>
        </authorList>
    </citation>
    <scope>NUCLEOTIDE SEQUENCE [LARGE SCALE GENOMIC DNA]</scope>
    <source>
        <strain evidence="3">DSM 42108</strain>
    </source>
</reference>
<keyword evidence="3" id="KW-1185">Reference proteome</keyword>
<name>A0A7W3T7V4_9ACTN</name>
<evidence type="ECO:0000313" key="3">
    <source>
        <dbReference type="Proteomes" id="UP000530234"/>
    </source>
</evidence>
<dbReference type="RefSeq" id="WP_182666829.1">
    <property type="nucleotide sequence ID" value="NZ_VKHS01000851.1"/>
</dbReference>
<dbReference type="EMBL" id="VKHS01000851">
    <property type="protein sequence ID" value="MBB0232286.1"/>
    <property type="molecule type" value="Genomic_DNA"/>
</dbReference>
<accession>A0A7W3T7V4</accession>
<dbReference type="AlphaFoldDB" id="A0A7W3T7V4"/>
<comment type="caution">
    <text evidence="2">The sequence shown here is derived from an EMBL/GenBank/DDBJ whole genome shotgun (WGS) entry which is preliminary data.</text>
</comment>
<proteinExistence type="predicted"/>
<dbReference type="Proteomes" id="UP000530234">
    <property type="component" value="Unassembled WGS sequence"/>
</dbReference>
<gene>
    <name evidence="2" type="ORF">FOE67_23005</name>
</gene>
<feature type="region of interest" description="Disordered" evidence="1">
    <location>
        <begin position="104"/>
        <end position="129"/>
    </location>
</feature>